<dbReference type="InterPro" id="IPR010982">
    <property type="entry name" value="Lambda_DNA-bd_dom_sf"/>
</dbReference>
<sequence length="451" mass="47346">MGAKRGRAEGETAGVEQHGHAQTGVRRSKGARTEIERARIEKAGGEQAPIEKTQGEQAPIEKTRGQQAPTEKTRGERTGAGPSENGRAGVDGAPVERAWVERARGQRGGSVRQPSMTDVARAAGVSAQTVSRALRDSPNVSPDTRRRVLTAVDELGYRLNNAAKALSSGRSHTIGLVLLQSGGYYSRSAVTAGVEAAAGRAGYAVSIATIAGLDTGQLERSLTKLATQNVDGIVIAVPLISVTQKIEDITRDIPTVTVDGSRTEGALVLGIDQREAGRIATQHLLDLGHRQVWHVAGPDEWIEARQRRQGWQECLASAGIEPPPVLEGDWSPGSGHHQGSILALIPEVTAVFVASDEMAFGVVRALREKGRDVPTQVSIVSVDDIALAAYCSPPLTTVRQDFYASGAAAVDLLLSAPTDAAAGASHQPAPAELSVRASTAPPPSTRTARTT</sequence>
<evidence type="ECO:0000313" key="7">
    <source>
        <dbReference type="Proteomes" id="UP001235712"/>
    </source>
</evidence>
<dbReference type="SUPFAM" id="SSF47413">
    <property type="entry name" value="lambda repressor-like DNA-binding domains"/>
    <property type="match status" value="1"/>
</dbReference>
<dbReference type="GO" id="GO:0003677">
    <property type="term" value="F:DNA binding"/>
    <property type="evidence" value="ECO:0007669"/>
    <property type="project" value="UniProtKB-KW"/>
</dbReference>
<gene>
    <name evidence="6" type="ORF">J2S57_003413</name>
</gene>
<evidence type="ECO:0000256" key="1">
    <source>
        <dbReference type="ARBA" id="ARBA00023015"/>
    </source>
</evidence>
<dbReference type="CDD" id="cd01392">
    <property type="entry name" value="HTH_LacI"/>
    <property type="match status" value="1"/>
</dbReference>
<reference evidence="6 7" key="1">
    <citation type="submission" date="2023-07" db="EMBL/GenBank/DDBJ databases">
        <title>Sequencing the genomes of 1000 actinobacteria strains.</title>
        <authorList>
            <person name="Klenk H.-P."/>
        </authorList>
    </citation>
    <scope>NUCLEOTIDE SEQUENCE [LARGE SCALE GENOMIC DNA]</scope>
    <source>
        <strain evidence="6 7">DSM 44388</strain>
    </source>
</reference>
<accession>A0ABT9P4Q0</accession>
<organism evidence="6 7">
    <name type="scientific">Kineosporia succinea</name>
    <dbReference type="NCBI Taxonomy" id="84632"/>
    <lineage>
        <taxon>Bacteria</taxon>
        <taxon>Bacillati</taxon>
        <taxon>Actinomycetota</taxon>
        <taxon>Actinomycetes</taxon>
        <taxon>Kineosporiales</taxon>
        <taxon>Kineosporiaceae</taxon>
        <taxon>Kineosporia</taxon>
    </lineage>
</organism>
<protein>
    <submittedName>
        <fullName evidence="6">DNA-binding LacI/PurR family transcriptional regulator</fullName>
    </submittedName>
</protein>
<keyword evidence="7" id="KW-1185">Reference proteome</keyword>
<dbReference type="PANTHER" id="PTHR30146:SF109">
    <property type="entry name" value="HTH-TYPE TRANSCRIPTIONAL REGULATOR GALS"/>
    <property type="match status" value="1"/>
</dbReference>
<evidence type="ECO:0000256" key="2">
    <source>
        <dbReference type="ARBA" id="ARBA00023125"/>
    </source>
</evidence>
<dbReference type="Pfam" id="PF13377">
    <property type="entry name" value="Peripla_BP_3"/>
    <property type="match status" value="1"/>
</dbReference>
<feature type="domain" description="HTH lacI-type" evidence="5">
    <location>
        <begin position="114"/>
        <end position="168"/>
    </location>
</feature>
<feature type="compositionally biased region" description="Basic and acidic residues" evidence="4">
    <location>
        <begin position="1"/>
        <end position="10"/>
    </location>
</feature>
<feature type="compositionally biased region" description="Basic and acidic residues" evidence="4">
    <location>
        <begin position="31"/>
        <end position="44"/>
    </location>
</feature>
<dbReference type="Gene3D" id="1.10.260.40">
    <property type="entry name" value="lambda repressor-like DNA-binding domains"/>
    <property type="match status" value="1"/>
</dbReference>
<dbReference type="SUPFAM" id="SSF53822">
    <property type="entry name" value="Periplasmic binding protein-like I"/>
    <property type="match status" value="1"/>
</dbReference>
<dbReference type="Gene3D" id="3.40.50.2300">
    <property type="match status" value="2"/>
</dbReference>
<keyword evidence="3" id="KW-0804">Transcription</keyword>
<proteinExistence type="predicted"/>
<evidence type="ECO:0000256" key="3">
    <source>
        <dbReference type="ARBA" id="ARBA00023163"/>
    </source>
</evidence>
<dbReference type="SMART" id="SM00354">
    <property type="entry name" value="HTH_LACI"/>
    <property type="match status" value="1"/>
</dbReference>
<dbReference type="CDD" id="cd01574">
    <property type="entry name" value="PBP1_LacI"/>
    <property type="match status" value="1"/>
</dbReference>
<comment type="caution">
    <text evidence="6">The sequence shown here is derived from an EMBL/GenBank/DDBJ whole genome shotgun (WGS) entry which is preliminary data.</text>
</comment>
<dbReference type="PROSITE" id="PS00356">
    <property type="entry name" value="HTH_LACI_1"/>
    <property type="match status" value="1"/>
</dbReference>
<keyword evidence="2 6" id="KW-0238">DNA-binding</keyword>
<dbReference type="EMBL" id="JAUSQZ010000001">
    <property type="protein sequence ID" value="MDP9827664.1"/>
    <property type="molecule type" value="Genomic_DNA"/>
</dbReference>
<dbReference type="InterPro" id="IPR046335">
    <property type="entry name" value="LacI/GalR-like_sensor"/>
</dbReference>
<evidence type="ECO:0000256" key="4">
    <source>
        <dbReference type="SAM" id="MobiDB-lite"/>
    </source>
</evidence>
<dbReference type="InterPro" id="IPR000843">
    <property type="entry name" value="HTH_LacI"/>
</dbReference>
<dbReference type="Pfam" id="PF00356">
    <property type="entry name" value="LacI"/>
    <property type="match status" value="1"/>
</dbReference>
<keyword evidence="1" id="KW-0805">Transcription regulation</keyword>
<feature type="region of interest" description="Disordered" evidence="4">
    <location>
        <begin position="421"/>
        <end position="451"/>
    </location>
</feature>
<evidence type="ECO:0000313" key="6">
    <source>
        <dbReference type="EMBL" id="MDP9827664.1"/>
    </source>
</evidence>
<dbReference type="PANTHER" id="PTHR30146">
    <property type="entry name" value="LACI-RELATED TRANSCRIPTIONAL REPRESSOR"/>
    <property type="match status" value="1"/>
</dbReference>
<feature type="region of interest" description="Disordered" evidence="4">
    <location>
        <begin position="1"/>
        <end position="93"/>
    </location>
</feature>
<dbReference type="Proteomes" id="UP001235712">
    <property type="component" value="Unassembled WGS sequence"/>
</dbReference>
<dbReference type="InterPro" id="IPR028082">
    <property type="entry name" value="Peripla_BP_I"/>
</dbReference>
<evidence type="ECO:0000259" key="5">
    <source>
        <dbReference type="PROSITE" id="PS50932"/>
    </source>
</evidence>
<dbReference type="PROSITE" id="PS50932">
    <property type="entry name" value="HTH_LACI_2"/>
    <property type="match status" value="1"/>
</dbReference>
<name>A0ABT9P4Q0_9ACTN</name>